<evidence type="ECO:0000313" key="1">
    <source>
        <dbReference type="EMBL" id="VTR99380.1"/>
    </source>
</evidence>
<dbReference type="EMBL" id="LR593886">
    <property type="protein sequence ID" value="VTR99380.1"/>
    <property type="molecule type" value="Genomic_DNA"/>
</dbReference>
<dbReference type="Gene3D" id="3.80.10.10">
    <property type="entry name" value="Ribonuclease Inhibitor"/>
    <property type="match status" value="1"/>
</dbReference>
<dbReference type="AlphaFoldDB" id="A0A6P2DDE5"/>
<name>A0A6P2DDE5_9BACT</name>
<dbReference type="RefSeq" id="WP_162671866.1">
    <property type="nucleotide sequence ID" value="NZ_LR593886.1"/>
</dbReference>
<sequence>MDERRALMAAIIANPDDDTPRLVFADWLQEHGDEHDRARAEFIRLQVEAARLPERDKKRKKLDIAAEKLANEHHATWLAPLTAFVHQLSTDPKLIGRSSYPELFERGLLRELYVESAKFLQAKHQKVFPDALAAVGLETLSFYTPATRVGKLPASPVFRWVARIGCPAVDDATLEAFGTSPHLAHISALEFTQVKISDSGLRAFAQTTRTSQLRKFAVTNQSPMRYTKPKFTATGILALLNSPRLPALTVLEVRGPTAEKFGTAEFFAATSLAKLTELSLRVRVKLADVIACPHLTNVRELRLDDVDMTEGDADALLASPTFAKLTKQTLWTRDPLPRGFKKKLRARFGDDLWLRSEVS</sequence>
<proteinExistence type="predicted"/>
<dbReference type="InterPro" id="IPR014338">
    <property type="entry name" value="CHP02996_rpt-companion-dom"/>
</dbReference>
<reference evidence="1 2" key="1">
    <citation type="submission" date="2019-05" db="EMBL/GenBank/DDBJ databases">
        <authorList>
            <consortium name="Science for Life Laboratories"/>
        </authorList>
    </citation>
    <scope>NUCLEOTIDE SEQUENCE [LARGE SCALE GENOMIC DNA]</scope>
    <source>
        <strain evidence="1">Soil9</strain>
    </source>
</reference>
<keyword evidence="2" id="KW-1185">Reference proteome</keyword>
<protein>
    <submittedName>
        <fullName evidence="1">Repeat-companion domain protein</fullName>
    </submittedName>
</protein>
<dbReference type="InterPro" id="IPR032675">
    <property type="entry name" value="LRR_dom_sf"/>
</dbReference>
<gene>
    <name evidence="1" type="ORF">SOIL9_85370</name>
</gene>
<dbReference type="KEGG" id="gms:SOIL9_85370"/>
<dbReference type="NCBIfam" id="TIGR02996">
    <property type="entry name" value="rpt_mate_G_obs"/>
    <property type="match status" value="1"/>
</dbReference>
<organism evidence="1 2">
    <name type="scientific">Gemmata massiliana</name>
    <dbReference type="NCBI Taxonomy" id="1210884"/>
    <lineage>
        <taxon>Bacteria</taxon>
        <taxon>Pseudomonadati</taxon>
        <taxon>Planctomycetota</taxon>
        <taxon>Planctomycetia</taxon>
        <taxon>Gemmatales</taxon>
        <taxon>Gemmataceae</taxon>
        <taxon>Gemmata</taxon>
    </lineage>
</organism>
<accession>A0A6P2DDE5</accession>
<evidence type="ECO:0000313" key="2">
    <source>
        <dbReference type="Proteomes" id="UP000464178"/>
    </source>
</evidence>
<dbReference type="Proteomes" id="UP000464178">
    <property type="component" value="Chromosome"/>
</dbReference>